<proteinExistence type="predicted"/>
<sequence>MVQRFCGSNSREKPTHKVLERIKKTIGRYPLAILKQIKQPVEENQVVLSRSTIFSGPEKLKITLKKCHYEFNRVYSAATKASWWAHTLDISTHAPENEAKCIFVNESWFDLYRRWTQREREKMNGAWQSLDYARIYKRRELQEVTTGSPYELKFLSPYWYMLNPAGSVFSKVKASAKRILSGRVVELTLSGVIQDSVGMIPQQNCAK</sequence>
<keyword evidence="1" id="KW-1185">Reference proteome</keyword>
<dbReference type="WBParaSite" id="PSAMB.scaffold514size48508.g6506.t2">
    <property type="protein sequence ID" value="PSAMB.scaffold514size48508.g6506.t2"/>
    <property type="gene ID" value="PSAMB.scaffold514size48508.g6506"/>
</dbReference>
<evidence type="ECO:0000313" key="1">
    <source>
        <dbReference type="Proteomes" id="UP000887566"/>
    </source>
</evidence>
<dbReference type="Proteomes" id="UP000887566">
    <property type="component" value="Unplaced"/>
</dbReference>
<organism evidence="1 2">
    <name type="scientific">Plectus sambesii</name>
    <dbReference type="NCBI Taxonomy" id="2011161"/>
    <lineage>
        <taxon>Eukaryota</taxon>
        <taxon>Metazoa</taxon>
        <taxon>Ecdysozoa</taxon>
        <taxon>Nematoda</taxon>
        <taxon>Chromadorea</taxon>
        <taxon>Plectida</taxon>
        <taxon>Plectina</taxon>
        <taxon>Plectoidea</taxon>
        <taxon>Plectidae</taxon>
        <taxon>Plectus</taxon>
    </lineage>
</organism>
<accession>A0A914WWX6</accession>
<protein>
    <submittedName>
        <fullName evidence="2">Uncharacterized protein</fullName>
    </submittedName>
</protein>
<dbReference type="AlphaFoldDB" id="A0A914WWX6"/>
<evidence type="ECO:0000313" key="2">
    <source>
        <dbReference type="WBParaSite" id="PSAMB.scaffold514size48508.g6506.t2"/>
    </source>
</evidence>
<reference evidence="2" key="1">
    <citation type="submission" date="2022-11" db="UniProtKB">
        <authorList>
            <consortium name="WormBaseParasite"/>
        </authorList>
    </citation>
    <scope>IDENTIFICATION</scope>
</reference>
<name>A0A914WWX6_9BILA</name>